<dbReference type="Proteomes" id="UP000186817">
    <property type="component" value="Unassembled WGS sequence"/>
</dbReference>
<feature type="compositionally biased region" description="Low complexity" evidence="1">
    <location>
        <begin position="80"/>
        <end position="94"/>
    </location>
</feature>
<accession>A0A1Q9EHC1</accession>
<organism evidence="2 3">
    <name type="scientific">Symbiodinium microadriaticum</name>
    <name type="common">Dinoflagellate</name>
    <name type="synonym">Zooxanthella microadriatica</name>
    <dbReference type="NCBI Taxonomy" id="2951"/>
    <lineage>
        <taxon>Eukaryota</taxon>
        <taxon>Sar</taxon>
        <taxon>Alveolata</taxon>
        <taxon>Dinophyceae</taxon>
        <taxon>Suessiales</taxon>
        <taxon>Symbiodiniaceae</taxon>
        <taxon>Symbiodinium</taxon>
    </lineage>
</organism>
<dbReference type="AlphaFoldDB" id="A0A1Q9EHC1"/>
<dbReference type="OrthoDB" id="442666at2759"/>
<keyword evidence="3" id="KW-1185">Reference proteome</keyword>
<evidence type="ECO:0000313" key="3">
    <source>
        <dbReference type="Proteomes" id="UP000186817"/>
    </source>
</evidence>
<dbReference type="EMBL" id="LSRX01000152">
    <property type="protein sequence ID" value="OLQ06791.1"/>
    <property type="molecule type" value="Genomic_DNA"/>
</dbReference>
<protein>
    <recommendedName>
        <fullName evidence="4">Protein C10</fullName>
    </recommendedName>
</protein>
<evidence type="ECO:0000256" key="1">
    <source>
        <dbReference type="SAM" id="MobiDB-lite"/>
    </source>
</evidence>
<proteinExistence type="predicted"/>
<gene>
    <name evidence="2" type="ORF">AK812_SmicGene9865</name>
</gene>
<evidence type="ECO:0008006" key="4">
    <source>
        <dbReference type="Google" id="ProtNLM"/>
    </source>
</evidence>
<evidence type="ECO:0000313" key="2">
    <source>
        <dbReference type="EMBL" id="OLQ06791.1"/>
    </source>
</evidence>
<reference evidence="2 3" key="1">
    <citation type="submission" date="2016-02" db="EMBL/GenBank/DDBJ databases">
        <title>Genome analysis of coral dinoflagellate symbionts highlights evolutionary adaptations to a symbiotic lifestyle.</title>
        <authorList>
            <person name="Aranda M."/>
            <person name="Li Y."/>
            <person name="Liew Y.J."/>
            <person name="Baumgarten S."/>
            <person name="Simakov O."/>
            <person name="Wilson M."/>
            <person name="Piel J."/>
            <person name="Ashoor H."/>
            <person name="Bougouffa S."/>
            <person name="Bajic V.B."/>
            <person name="Ryu T."/>
            <person name="Ravasi T."/>
            <person name="Bayer T."/>
            <person name="Micklem G."/>
            <person name="Kim H."/>
            <person name="Bhak J."/>
            <person name="Lajeunesse T.C."/>
            <person name="Voolstra C.R."/>
        </authorList>
    </citation>
    <scope>NUCLEOTIDE SEQUENCE [LARGE SCALE GENOMIC DNA]</scope>
    <source>
        <strain evidence="2 3">CCMP2467</strain>
    </source>
</reference>
<name>A0A1Q9EHC1_SYMMI</name>
<feature type="region of interest" description="Disordered" evidence="1">
    <location>
        <begin position="70"/>
        <end position="112"/>
    </location>
</feature>
<sequence length="112" mass="12056">MPVYRDIGDIIERPCQQVMGPVLARYGFTPDKKGSTELRAVIADLANQSKEIRLMNTEIQKLVISNFPDLRGDKVPLQKSGTPGSTAASTAPPSADEEEPSGESPVSDGSRQ</sequence>
<comment type="caution">
    <text evidence="2">The sequence shown here is derived from an EMBL/GenBank/DDBJ whole genome shotgun (WGS) entry which is preliminary data.</text>
</comment>